<dbReference type="PANTHER" id="PTHR14614:SF161">
    <property type="match status" value="1"/>
</dbReference>
<feature type="region of interest" description="Disordered" evidence="1">
    <location>
        <begin position="1"/>
        <end position="27"/>
    </location>
</feature>
<organism evidence="2 3">
    <name type="scientific">Puccinia sorghi</name>
    <dbReference type="NCBI Taxonomy" id="27349"/>
    <lineage>
        <taxon>Eukaryota</taxon>
        <taxon>Fungi</taxon>
        <taxon>Dikarya</taxon>
        <taxon>Basidiomycota</taxon>
        <taxon>Pucciniomycotina</taxon>
        <taxon>Pucciniomycetes</taxon>
        <taxon>Pucciniales</taxon>
        <taxon>Pucciniaceae</taxon>
        <taxon>Puccinia</taxon>
    </lineage>
</organism>
<evidence type="ECO:0008006" key="4">
    <source>
        <dbReference type="Google" id="ProtNLM"/>
    </source>
</evidence>
<sequence>MDSMHRRANFPSNLEIPLDAPSGIPTDEKSLAEDVEAFGIAAKTWDASFELLDYLIPAERPDSAQEISVPEGSRPVSLYQPPSPLLQLLASPNPRIIDLGSGTCHLPIGLARRLAQMHPNHPFKVIVSDLPEVLPLLQRNISSASTHHISARALAWGDIQQTINLLNSPHQSITDLLITCSDLVFFPFLFVPLLRSLLILTSPQLLPPSCATPVVLFGYKERTAVKEFPFFSLLGRYFKLEPILSRSKPTEPWELTRRDRTSQDEGSKIYLLRATRHHSTLTDSNLLHSIILNDAWVNDEEGEAPLLALGEHSACDQWEWILLSNLSNHQLFS</sequence>
<gene>
    <name evidence="2" type="ORF">VP01_1155g3</name>
</gene>
<dbReference type="SUPFAM" id="SSF53335">
    <property type="entry name" value="S-adenosyl-L-methionine-dependent methyltransferases"/>
    <property type="match status" value="1"/>
</dbReference>
<dbReference type="STRING" id="27349.A0A0L6VT30"/>
<reference evidence="2 3" key="1">
    <citation type="submission" date="2015-08" db="EMBL/GenBank/DDBJ databases">
        <title>Next Generation Sequencing and Analysis of the Genome of Puccinia sorghi L Schw, the Causal Agent of Maize Common Rust.</title>
        <authorList>
            <person name="Rochi L."/>
            <person name="Burguener G."/>
            <person name="Darino M."/>
            <person name="Turjanski A."/>
            <person name="Kreff E."/>
            <person name="Dieguez M.J."/>
            <person name="Sacco F."/>
        </authorList>
    </citation>
    <scope>NUCLEOTIDE SEQUENCE [LARGE SCALE GENOMIC DNA]</scope>
    <source>
        <strain evidence="2 3">RO10H11247</strain>
    </source>
</reference>
<dbReference type="GO" id="GO:0008757">
    <property type="term" value="F:S-adenosylmethionine-dependent methyltransferase activity"/>
    <property type="evidence" value="ECO:0007669"/>
    <property type="project" value="UniProtKB-ARBA"/>
</dbReference>
<protein>
    <recommendedName>
        <fullName evidence="4">Methyltransferase domain-containing protein</fullName>
    </recommendedName>
</protein>
<dbReference type="VEuPathDB" id="FungiDB:VP01_1155g3"/>
<dbReference type="OrthoDB" id="413520at2759"/>
<evidence type="ECO:0000256" key="1">
    <source>
        <dbReference type="SAM" id="MobiDB-lite"/>
    </source>
</evidence>
<name>A0A0L6VT30_9BASI</name>
<dbReference type="GO" id="GO:0005829">
    <property type="term" value="C:cytosol"/>
    <property type="evidence" value="ECO:0007669"/>
    <property type="project" value="TreeGrafter"/>
</dbReference>
<dbReference type="PANTHER" id="PTHR14614">
    <property type="entry name" value="HEPATOCELLULAR CARCINOMA-ASSOCIATED ANTIGEN"/>
    <property type="match status" value="1"/>
</dbReference>
<dbReference type="AlphaFoldDB" id="A0A0L6VT30"/>
<evidence type="ECO:0000313" key="3">
    <source>
        <dbReference type="Proteomes" id="UP000037035"/>
    </source>
</evidence>
<dbReference type="Pfam" id="PF10294">
    <property type="entry name" value="Methyltransf_16"/>
    <property type="match status" value="1"/>
</dbReference>
<proteinExistence type="predicted"/>
<dbReference type="Gene3D" id="3.40.50.150">
    <property type="entry name" value="Vaccinia Virus protein VP39"/>
    <property type="match status" value="1"/>
</dbReference>
<dbReference type="GO" id="GO:0032991">
    <property type="term" value="C:protein-containing complex"/>
    <property type="evidence" value="ECO:0007669"/>
    <property type="project" value="TreeGrafter"/>
</dbReference>
<evidence type="ECO:0000313" key="2">
    <source>
        <dbReference type="EMBL" id="KNZ63355.1"/>
    </source>
</evidence>
<dbReference type="Proteomes" id="UP000037035">
    <property type="component" value="Unassembled WGS sequence"/>
</dbReference>
<dbReference type="InterPro" id="IPR019410">
    <property type="entry name" value="Methyltransf_16"/>
</dbReference>
<comment type="caution">
    <text evidence="2">The sequence shown here is derived from an EMBL/GenBank/DDBJ whole genome shotgun (WGS) entry which is preliminary data.</text>
</comment>
<dbReference type="InterPro" id="IPR029063">
    <property type="entry name" value="SAM-dependent_MTases_sf"/>
</dbReference>
<accession>A0A0L6VT30</accession>
<dbReference type="EMBL" id="LAVV01001732">
    <property type="protein sequence ID" value="KNZ63355.1"/>
    <property type="molecule type" value="Genomic_DNA"/>
</dbReference>
<keyword evidence="3" id="KW-1185">Reference proteome</keyword>